<dbReference type="Gene3D" id="3.90.650.10">
    <property type="entry name" value="PurM-like C-terminal domain"/>
    <property type="match status" value="2"/>
</dbReference>
<dbReference type="Pfam" id="PF18072">
    <property type="entry name" value="FGAR-AT_linker"/>
    <property type="match status" value="1"/>
</dbReference>
<evidence type="ECO:0000256" key="6">
    <source>
        <dbReference type="ARBA" id="ARBA00022842"/>
    </source>
</evidence>
<evidence type="ECO:0000256" key="7">
    <source>
        <dbReference type="SAM" id="Coils"/>
    </source>
</evidence>
<dbReference type="PROSITE" id="PS51273">
    <property type="entry name" value="GATASE_TYPE_1"/>
    <property type="match status" value="1"/>
</dbReference>
<accession>A0A0C1TZI0</accession>
<dbReference type="GO" id="GO:0006164">
    <property type="term" value="P:purine nucleotide biosynthetic process"/>
    <property type="evidence" value="ECO:0007669"/>
    <property type="project" value="UniProtKB-KW"/>
</dbReference>
<dbReference type="CDD" id="cd01740">
    <property type="entry name" value="GATase1_FGAR_AT"/>
    <property type="match status" value="1"/>
</dbReference>
<dbReference type="EMBL" id="AYSO01000017">
    <property type="protein sequence ID" value="KIE46024.1"/>
    <property type="molecule type" value="Genomic_DNA"/>
</dbReference>
<feature type="domain" description="Phosphoribosylformylglycinamidine synthase linker" evidence="9">
    <location>
        <begin position="185"/>
        <end position="229"/>
    </location>
</feature>
<dbReference type="Gene3D" id="3.30.1330.10">
    <property type="entry name" value="PurM-like, N-terminal domain"/>
    <property type="match status" value="2"/>
</dbReference>
<name>A0A0C1TZI0_9CLOT</name>
<evidence type="ECO:0000259" key="8">
    <source>
        <dbReference type="Pfam" id="PF02769"/>
    </source>
</evidence>
<sequence length="1258" mass="140705">MRKDIFTVFVEKKPNFNLESENLLRDFRHLLRIDDLKDVRVINRYDIEGINESEYKEIKNNILSESNIDKVYDGDLKFGGRRAFSVEYVPGQYDQRADSAAQCIQIITQKEMPKVKSSKIIVLNGNISDEDFEKIKKYYINTVDSREASMGECRSLEVESKDPKDIEILKNFINLDEKELNEFLGYHSLAMNIGDLELIQKYFREEEQRDPTVTEIKVIDTYWSDHCRHTTFQTILEDISFEDGKYTEAIKEGFDIYKKYRKELYEDKEKPMTLMDIAVIGMKKLRATGKLDDLDISDEINACSTVVDVNVDEKLEKYLIMFKNETHNHPTEIEPFGGASTCLGGAIRDPLSGRSYVYQAMRVTGSGDPRTLIEKTLKGKLPQRKITKEAAKGYSSYGNQIGLATGHVAEIYHEGYLAKRMEVGAVIAAAPYENVIRKAPESGDVIILLGGRTGRDGIGGASGSSKEHSENSLESCGAEVQKGNAPIERKIQRLFRKKEVTTLIKKCNDFGAGGVSVAIGELAEGININLDLVTKKYEGLDGTEIAISESQERMAVVVGKNHSERFIKLAEEENLEAVAVAVVTNDKRVTMTWREKEIVSLSRKFLDTNGAKSYINIEVKEPLKDENYFSKSKFKSESVRECFKSTLKDLNICSQKGLVEMFDSSIGGNTVFMPFGGKSQSTPSEGMVGKIPVLNGETTTGTIMAHGFNPYISEWSPFHGGVYAVVESVTKIVALGGDYKNIRLSLQEYFEKLGTDKRKWGKPFSALLGALYAEDQLQIPAIGGKDSMSGTFKDLNVPPTLISFGVSAVDVNKVISQEFKALNSKVVAINSRRDKREVIDFDNLKKNYEIVHSLINRGKVLASHTVKSGGVVEVISKMCFGNKIGFSFNNNISLGELSEPRYGSIVLELENHINIEEELNDVEYILLGSTIEKYEININGETISLEELQNDFEDTLEEIFPTDYSDNRFASEKIKKYSSKINDSIKSPLIKVSKPKVLIPIFPGTNCEYDCERAFVKAGASVNTLVFNNLSSRHIENSIDELANQISKSQIVMLPGGFSAGDEPDGSGKFIATIFRNEKIKYEIMNLLKNRDGLILGICNGFQALIKLGLVTYGEIIDIKEDSPTLTYNAIGRHISCMVNTKVVSNSSPWFNSMKVGEIHTIPVSHGEGRFYADEENIKKLFENNQVATQYVDFEGNPTYDIKFNPNGSCYAIEGITSPDGRVLGKMGHSERVGKNVIKNVIGNHEQKIFKSGVNYFK</sequence>
<keyword evidence="3" id="KW-0547">Nucleotide-binding</keyword>
<evidence type="ECO:0000313" key="11">
    <source>
        <dbReference type="Proteomes" id="UP000031366"/>
    </source>
</evidence>
<dbReference type="InterPro" id="IPR010918">
    <property type="entry name" value="PurM-like_C_dom"/>
</dbReference>
<keyword evidence="1 10" id="KW-0436">Ligase</keyword>
<dbReference type="InterPro" id="IPR010141">
    <property type="entry name" value="FGAM_synthase"/>
</dbReference>
<keyword evidence="11" id="KW-1185">Reference proteome</keyword>
<evidence type="ECO:0000256" key="2">
    <source>
        <dbReference type="ARBA" id="ARBA00022723"/>
    </source>
</evidence>
<reference evidence="10 11" key="1">
    <citation type="journal article" date="2015" name="Infect. Genet. Evol.">
        <title>Genomic sequences of six botulinum neurotoxin-producing strains representing three clostridial species illustrate the mobility and diversity of botulinum neurotoxin genes.</title>
        <authorList>
            <person name="Smith T.J."/>
            <person name="Hill K.K."/>
            <person name="Xie G."/>
            <person name="Foley B.T."/>
            <person name="Williamson C.H."/>
            <person name="Foster J.T."/>
            <person name="Johnson S.L."/>
            <person name="Chertkov O."/>
            <person name="Teshima H."/>
            <person name="Gibbons H.S."/>
            <person name="Johnsky L.A."/>
            <person name="Karavis M.A."/>
            <person name="Smith L.A."/>
        </authorList>
    </citation>
    <scope>NUCLEOTIDE SEQUENCE [LARGE SCALE GENOMIC DNA]</scope>
    <source>
        <strain evidence="10 11">CDC 2741</strain>
    </source>
</reference>
<dbReference type="CDD" id="cd02204">
    <property type="entry name" value="PurL_repeat2"/>
    <property type="match status" value="1"/>
</dbReference>
<protein>
    <submittedName>
        <fullName evidence="10">Phosphoribosylformylglycinamidine synthase</fullName>
        <ecNumber evidence="10">6.3.5.3</ecNumber>
    </submittedName>
</protein>
<feature type="coiled-coil region" evidence="7">
    <location>
        <begin position="931"/>
        <end position="958"/>
    </location>
</feature>
<dbReference type="SMART" id="SM01211">
    <property type="entry name" value="GATase_5"/>
    <property type="match status" value="1"/>
</dbReference>
<dbReference type="SUPFAM" id="SSF52317">
    <property type="entry name" value="Class I glutamine amidotransferase-like"/>
    <property type="match status" value="1"/>
</dbReference>
<evidence type="ECO:0000256" key="1">
    <source>
        <dbReference type="ARBA" id="ARBA00022598"/>
    </source>
</evidence>
<dbReference type="EC" id="6.3.5.3" evidence="10"/>
<dbReference type="GO" id="GO:0005737">
    <property type="term" value="C:cytoplasm"/>
    <property type="evidence" value="ECO:0007669"/>
    <property type="project" value="TreeGrafter"/>
</dbReference>
<dbReference type="FunFam" id="3.30.1330.10:FF:000013">
    <property type="entry name" value="Phosphoribosylformylglycinamidine synthase"/>
    <property type="match status" value="1"/>
</dbReference>
<dbReference type="SUPFAM" id="SSF55326">
    <property type="entry name" value="PurM N-terminal domain-like"/>
    <property type="match status" value="2"/>
</dbReference>
<dbReference type="Gene3D" id="3.40.50.880">
    <property type="match status" value="1"/>
</dbReference>
<dbReference type="CDD" id="cd02203">
    <property type="entry name" value="PurL_repeat1"/>
    <property type="match status" value="1"/>
</dbReference>
<gene>
    <name evidence="10" type="ORF">U732_1949</name>
</gene>
<keyword evidence="2" id="KW-0479">Metal-binding</keyword>
<dbReference type="STRING" id="29341.RSJ17_15775"/>
<dbReference type="OrthoDB" id="9804441at2"/>
<keyword evidence="5" id="KW-0067">ATP-binding</keyword>
<dbReference type="PANTHER" id="PTHR10099">
    <property type="entry name" value="PHOSPHORIBOSYLFORMYLGLYCINAMIDINE SYNTHASE"/>
    <property type="match status" value="1"/>
</dbReference>
<evidence type="ECO:0000256" key="3">
    <source>
        <dbReference type="ARBA" id="ARBA00022741"/>
    </source>
</evidence>
<dbReference type="RefSeq" id="WP_039633891.1">
    <property type="nucleotide sequence ID" value="NZ_AYSO01000017.1"/>
</dbReference>
<dbReference type="SUPFAM" id="SSF56042">
    <property type="entry name" value="PurM C-terminal domain-like"/>
    <property type="match status" value="2"/>
</dbReference>
<dbReference type="PANTHER" id="PTHR10099:SF1">
    <property type="entry name" value="PHOSPHORIBOSYLFORMYLGLYCINAMIDINE SYNTHASE"/>
    <property type="match status" value="1"/>
</dbReference>
<dbReference type="Pfam" id="PF02769">
    <property type="entry name" value="AIRS_C"/>
    <property type="match status" value="1"/>
</dbReference>
<comment type="caution">
    <text evidence="10">The sequence shown here is derived from an EMBL/GenBank/DDBJ whole genome shotgun (WGS) entry which is preliminary data.</text>
</comment>
<dbReference type="NCBIfam" id="TIGR01857">
    <property type="entry name" value="FGAM-synthase"/>
    <property type="match status" value="1"/>
</dbReference>
<evidence type="ECO:0000256" key="5">
    <source>
        <dbReference type="ARBA" id="ARBA00022840"/>
    </source>
</evidence>
<dbReference type="GO" id="GO:0005524">
    <property type="term" value="F:ATP binding"/>
    <property type="evidence" value="ECO:0007669"/>
    <property type="project" value="UniProtKB-KW"/>
</dbReference>
<evidence type="ECO:0000259" key="9">
    <source>
        <dbReference type="Pfam" id="PF18072"/>
    </source>
</evidence>
<dbReference type="Pfam" id="PF13507">
    <property type="entry name" value="GATase_5"/>
    <property type="match status" value="1"/>
</dbReference>
<dbReference type="Proteomes" id="UP000031366">
    <property type="component" value="Unassembled WGS sequence"/>
</dbReference>
<proteinExistence type="predicted"/>
<keyword evidence="7" id="KW-0175">Coiled coil</keyword>
<dbReference type="InterPro" id="IPR041609">
    <property type="entry name" value="PurL_linker"/>
</dbReference>
<evidence type="ECO:0000256" key="4">
    <source>
        <dbReference type="ARBA" id="ARBA00022755"/>
    </source>
</evidence>
<evidence type="ECO:0000313" key="10">
    <source>
        <dbReference type="EMBL" id="KIE46024.1"/>
    </source>
</evidence>
<dbReference type="InterPro" id="IPR029062">
    <property type="entry name" value="Class_I_gatase-like"/>
</dbReference>
<dbReference type="GO" id="GO:0046872">
    <property type="term" value="F:metal ion binding"/>
    <property type="evidence" value="ECO:0007669"/>
    <property type="project" value="UniProtKB-KW"/>
</dbReference>
<feature type="domain" description="PurM-like C-terminal" evidence="8">
    <location>
        <begin position="442"/>
        <end position="593"/>
    </location>
</feature>
<dbReference type="InterPro" id="IPR036921">
    <property type="entry name" value="PurM-like_N_sf"/>
</dbReference>
<dbReference type="AlphaFoldDB" id="A0A0C1TZI0"/>
<dbReference type="InterPro" id="IPR036676">
    <property type="entry name" value="PurM-like_C_sf"/>
</dbReference>
<keyword evidence="4" id="KW-0658">Purine biosynthesis</keyword>
<organism evidence="10 11">
    <name type="scientific">Clostridium argentinense CDC 2741</name>
    <dbReference type="NCBI Taxonomy" id="1418104"/>
    <lineage>
        <taxon>Bacteria</taxon>
        <taxon>Bacillati</taxon>
        <taxon>Bacillota</taxon>
        <taxon>Clostridia</taxon>
        <taxon>Eubacteriales</taxon>
        <taxon>Clostridiaceae</taxon>
        <taxon>Clostridium</taxon>
    </lineage>
</organism>
<dbReference type="GO" id="GO:0004642">
    <property type="term" value="F:phosphoribosylformylglycinamidine synthase activity"/>
    <property type="evidence" value="ECO:0007669"/>
    <property type="project" value="UniProtKB-EC"/>
</dbReference>
<keyword evidence="6" id="KW-0460">Magnesium</keyword>